<protein>
    <submittedName>
        <fullName evidence="2">Uncharacterized protein</fullName>
    </submittedName>
</protein>
<feature type="region of interest" description="Disordered" evidence="1">
    <location>
        <begin position="1"/>
        <end position="74"/>
    </location>
</feature>
<reference evidence="3" key="1">
    <citation type="submission" date="2018-05" db="EMBL/GenBank/DDBJ databases">
        <authorList>
            <person name="Lu D."/>
        </authorList>
    </citation>
    <scope>NUCLEOTIDE SEQUENCE [LARGE SCALE GENOMIC DNA]</scope>
    <source>
        <strain evidence="3">F01</strain>
    </source>
</reference>
<gene>
    <name evidence="2" type="ORF">DIT71_09680</name>
</gene>
<sequence>MNKTQNESQRDEPKEKGDADKHGGKQGTVIGEINDDATKKDTENESKPGDASKHGNSNGTVVGDINDDAKKKDK</sequence>
<accession>A0A2V3ZJ23</accession>
<reference evidence="2 3" key="2">
    <citation type="submission" date="2018-06" db="EMBL/GenBank/DDBJ databases">
        <title>Marinobactersediminissp. nov, a moderately halophilic bacterium isolated from marine solar saltern.</title>
        <authorList>
            <person name="Zhang Y."/>
        </authorList>
    </citation>
    <scope>NUCLEOTIDE SEQUENCE [LARGE SCALE GENOMIC DNA]</scope>
    <source>
        <strain evidence="2 3">F01</strain>
    </source>
</reference>
<proteinExistence type="predicted"/>
<comment type="caution">
    <text evidence="2">The sequence shown here is derived from an EMBL/GenBank/DDBJ whole genome shotgun (WGS) entry which is preliminary data.</text>
</comment>
<evidence type="ECO:0000256" key="1">
    <source>
        <dbReference type="SAM" id="MobiDB-lite"/>
    </source>
</evidence>
<dbReference type="Proteomes" id="UP000253987">
    <property type="component" value="Unassembled WGS sequence"/>
</dbReference>
<keyword evidence="3" id="KW-1185">Reference proteome</keyword>
<feature type="compositionally biased region" description="Basic and acidic residues" evidence="1">
    <location>
        <begin position="8"/>
        <end position="23"/>
    </location>
</feature>
<organism evidence="2 3">
    <name type="scientific">Marinobacter vulgaris</name>
    <dbReference type="NCBI Taxonomy" id="1928331"/>
    <lineage>
        <taxon>Bacteria</taxon>
        <taxon>Pseudomonadati</taxon>
        <taxon>Pseudomonadota</taxon>
        <taxon>Gammaproteobacteria</taxon>
        <taxon>Pseudomonadales</taxon>
        <taxon>Marinobacteraceae</taxon>
        <taxon>Marinobacter</taxon>
    </lineage>
</organism>
<evidence type="ECO:0000313" key="3">
    <source>
        <dbReference type="Proteomes" id="UP000253987"/>
    </source>
</evidence>
<evidence type="ECO:0000313" key="2">
    <source>
        <dbReference type="EMBL" id="PXX90795.1"/>
    </source>
</evidence>
<name>A0A2V3ZJ23_9GAMM</name>
<dbReference type="EMBL" id="QFWX01000004">
    <property type="protein sequence ID" value="PXX90795.1"/>
    <property type="molecule type" value="Genomic_DNA"/>
</dbReference>
<feature type="compositionally biased region" description="Basic and acidic residues" evidence="1">
    <location>
        <begin position="36"/>
        <end position="53"/>
    </location>
</feature>
<dbReference type="RefSeq" id="WP_114613020.1">
    <property type="nucleotide sequence ID" value="NZ_QFWX01000004.1"/>
</dbReference>
<dbReference type="AlphaFoldDB" id="A0A2V3ZJ23"/>